<evidence type="ECO:0000256" key="8">
    <source>
        <dbReference type="ARBA" id="ARBA00023136"/>
    </source>
</evidence>
<feature type="transmembrane region" description="Helical" evidence="13">
    <location>
        <begin position="12"/>
        <end position="34"/>
    </location>
</feature>
<dbReference type="PANTHER" id="PTHR14269:SF52">
    <property type="entry name" value="PHOSPHATIDYLGLYCEROPHOSPHATE SYNTHASE-RELATED"/>
    <property type="match status" value="1"/>
</dbReference>
<name>A0A9E7DCP5_9ACTO</name>
<dbReference type="EC" id="2.7.8.5" evidence="11"/>
<proteinExistence type="inferred from homology"/>
<keyword evidence="3" id="KW-0444">Lipid biosynthesis</keyword>
<organism evidence="14 15">
    <name type="scientific">Actinomyces graevenitzii</name>
    <dbReference type="NCBI Taxonomy" id="55565"/>
    <lineage>
        <taxon>Bacteria</taxon>
        <taxon>Bacillati</taxon>
        <taxon>Actinomycetota</taxon>
        <taxon>Actinomycetes</taxon>
        <taxon>Actinomycetales</taxon>
        <taxon>Actinomycetaceae</taxon>
        <taxon>Actinomyces</taxon>
    </lineage>
</organism>
<dbReference type="InterPro" id="IPR048254">
    <property type="entry name" value="CDP_ALCOHOL_P_TRANSF_CS"/>
</dbReference>
<evidence type="ECO:0000256" key="1">
    <source>
        <dbReference type="ARBA" id="ARBA00004141"/>
    </source>
</evidence>
<evidence type="ECO:0000256" key="5">
    <source>
        <dbReference type="ARBA" id="ARBA00022692"/>
    </source>
</evidence>
<keyword evidence="9" id="KW-0594">Phospholipid biosynthesis</keyword>
<gene>
    <name evidence="14" type="primary">pgsA</name>
    <name evidence="14" type="ORF">M3I41_05240</name>
</gene>
<comment type="similarity">
    <text evidence="2 12">Belongs to the CDP-alcohol phosphatidyltransferase class-I family.</text>
</comment>
<keyword evidence="10" id="KW-1208">Phospholipid metabolism</keyword>
<dbReference type="GO" id="GO:0016020">
    <property type="term" value="C:membrane"/>
    <property type="evidence" value="ECO:0007669"/>
    <property type="project" value="UniProtKB-SubCell"/>
</dbReference>
<dbReference type="GO" id="GO:0008444">
    <property type="term" value="F:CDP-diacylglycerol-glycerol-3-phosphate 3-phosphatidyltransferase activity"/>
    <property type="evidence" value="ECO:0007669"/>
    <property type="project" value="UniProtKB-UniRule"/>
</dbReference>
<sequence length="198" mass="21407">MSKQSNADVPVVNIANALTVVRLVLVPVFIVMVLRGNDMGMLVATAVFTVAALTDKLDGYLARRLNLITNFGKLADPIADKALTMSALVLLSYLGQLWWWVTIVIIVRELGITFMRMAMVRKGAVMAASKGGKLKTTLQMVAIVGLLMPWQMFLPDAIASGLIATALCIMMVALLVTVVTGVDYVQQAITLNRAKEAK</sequence>
<keyword evidence="4 12" id="KW-0808">Transferase</keyword>
<dbReference type="InterPro" id="IPR000462">
    <property type="entry name" value="CDP-OH_P_trans"/>
</dbReference>
<dbReference type="Proteomes" id="UP000830236">
    <property type="component" value="Chromosome"/>
</dbReference>
<evidence type="ECO:0000313" key="14">
    <source>
        <dbReference type="EMBL" id="UQF79020.1"/>
    </source>
</evidence>
<dbReference type="InterPro" id="IPR043130">
    <property type="entry name" value="CDP-OH_PTrfase_TM_dom"/>
</dbReference>
<evidence type="ECO:0000313" key="15">
    <source>
        <dbReference type="Proteomes" id="UP000830236"/>
    </source>
</evidence>
<evidence type="ECO:0000256" key="7">
    <source>
        <dbReference type="ARBA" id="ARBA00023098"/>
    </source>
</evidence>
<keyword evidence="8 13" id="KW-0472">Membrane</keyword>
<evidence type="ECO:0000256" key="4">
    <source>
        <dbReference type="ARBA" id="ARBA00022679"/>
    </source>
</evidence>
<evidence type="ECO:0000256" key="6">
    <source>
        <dbReference type="ARBA" id="ARBA00022989"/>
    </source>
</evidence>
<keyword evidence="5 13" id="KW-0812">Transmembrane</keyword>
<dbReference type="AlphaFoldDB" id="A0A9E7DCP5"/>
<dbReference type="KEGG" id="agh:M3I41_05240"/>
<evidence type="ECO:0000256" key="10">
    <source>
        <dbReference type="ARBA" id="ARBA00023264"/>
    </source>
</evidence>
<evidence type="ECO:0000256" key="2">
    <source>
        <dbReference type="ARBA" id="ARBA00010441"/>
    </source>
</evidence>
<evidence type="ECO:0000256" key="12">
    <source>
        <dbReference type="RuleBase" id="RU003750"/>
    </source>
</evidence>
<dbReference type="Gene3D" id="1.20.120.1760">
    <property type="match status" value="1"/>
</dbReference>
<dbReference type="EMBL" id="CP097095">
    <property type="protein sequence ID" value="UQF79020.1"/>
    <property type="molecule type" value="Genomic_DNA"/>
</dbReference>
<reference evidence="14" key="1">
    <citation type="submission" date="2022-05" db="EMBL/GenBank/DDBJ databases">
        <title>Using nanopore sequencing to obtain complete genomes from saliva samples.</title>
        <authorList>
            <person name="Baker J.L."/>
        </authorList>
    </citation>
    <scope>NUCLEOTIDE SEQUENCE</scope>
    <source>
        <strain evidence="14">JCVI-JB-Ag32</strain>
    </source>
</reference>
<feature type="transmembrane region" description="Helical" evidence="13">
    <location>
        <begin position="97"/>
        <end position="115"/>
    </location>
</feature>
<dbReference type="GO" id="GO:0046474">
    <property type="term" value="P:glycerophospholipid biosynthetic process"/>
    <property type="evidence" value="ECO:0007669"/>
    <property type="project" value="TreeGrafter"/>
</dbReference>
<evidence type="ECO:0000256" key="11">
    <source>
        <dbReference type="NCBIfam" id="TIGR00560"/>
    </source>
</evidence>
<dbReference type="InterPro" id="IPR004570">
    <property type="entry name" value="Phosphatidylglycerol_P_synth"/>
</dbReference>
<feature type="transmembrane region" description="Helical" evidence="13">
    <location>
        <begin position="159"/>
        <end position="185"/>
    </location>
</feature>
<dbReference type="Pfam" id="PF01066">
    <property type="entry name" value="CDP-OH_P_transf"/>
    <property type="match status" value="1"/>
</dbReference>
<evidence type="ECO:0000256" key="13">
    <source>
        <dbReference type="SAM" id="Phobius"/>
    </source>
</evidence>
<dbReference type="InterPro" id="IPR050324">
    <property type="entry name" value="CDP-alcohol_PTase-I"/>
</dbReference>
<dbReference type="PANTHER" id="PTHR14269">
    <property type="entry name" value="CDP-DIACYLGLYCEROL--GLYCEROL-3-PHOSPHATE 3-PHOSPHATIDYLTRANSFERASE-RELATED"/>
    <property type="match status" value="1"/>
</dbReference>
<accession>A0A9E7DCP5</accession>
<protein>
    <recommendedName>
        <fullName evidence="11">CDP-diacylglycerol--glycerol-3-phosphate 3-phosphatidyltransferase</fullName>
        <ecNumber evidence="11">2.7.8.5</ecNumber>
    </recommendedName>
</protein>
<dbReference type="PIRSF" id="PIRSF000847">
    <property type="entry name" value="Phos_ph_gly_syn"/>
    <property type="match status" value="1"/>
</dbReference>
<evidence type="ECO:0000256" key="9">
    <source>
        <dbReference type="ARBA" id="ARBA00023209"/>
    </source>
</evidence>
<comment type="subcellular location">
    <subcellularLocation>
        <location evidence="1">Membrane</location>
        <topology evidence="1">Multi-pass membrane protein</topology>
    </subcellularLocation>
</comment>
<dbReference type="PROSITE" id="PS00379">
    <property type="entry name" value="CDP_ALCOHOL_P_TRANSF"/>
    <property type="match status" value="1"/>
</dbReference>
<keyword evidence="7" id="KW-0443">Lipid metabolism</keyword>
<keyword evidence="6 13" id="KW-1133">Transmembrane helix</keyword>
<evidence type="ECO:0000256" key="3">
    <source>
        <dbReference type="ARBA" id="ARBA00022516"/>
    </source>
</evidence>
<dbReference type="NCBIfam" id="TIGR00560">
    <property type="entry name" value="pgsA"/>
    <property type="match status" value="1"/>
</dbReference>
<feature type="transmembrane region" description="Helical" evidence="13">
    <location>
        <begin position="136"/>
        <end position="153"/>
    </location>
</feature>